<evidence type="ECO:0000256" key="1">
    <source>
        <dbReference type="SAM" id="MobiDB-lite"/>
    </source>
</evidence>
<comment type="caution">
    <text evidence="2">The sequence shown here is derived from an EMBL/GenBank/DDBJ whole genome shotgun (WGS) entry which is preliminary data.</text>
</comment>
<feature type="compositionally biased region" description="Basic and acidic residues" evidence="1">
    <location>
        <begin position="58"/>
        <end position="69"/>
    </location>
</feature>
<dbReference type="Proteomes" id="UP000308730">
    <property type="component" value="Unassembled WGS sequence"/>
</dbReference>
<reference evidence="2 3" key="1">
    <citation type="submission" date="2019-02" db="EMBL/GenBank/DDBJ databases">
        <title>Genome sequencing of the rare red list fungi Antrodiella citrinella (Flaviporus citrinellus).</title>
        <authorList>
            <person name="Buettner E."/>
            <person name="Kellner H."/>
        </authorList>
    </citation>
    <scope>NUCLEOTIDE SEQUENCE [LARGE SCALE GENOMIC DNA]</scope>
    <source>
        <strain evidence="2 3">DSM 108506</strain>
    </source>
</reference>
<organism evidence="2 3">
    <name type="scientific">Antrodiella citrinella</name>
    <dbReference type="NCBI Taxonomy" id="2447956"/>
    <lineage>
        <taxon>Eukaryota</taxon>
        <taxon>Fungi</taxon>
        <taxon>Dikarya</taxon>
        <taxon>Basidiomycota</taxon>
        <taxon>Agaricomycotina</taxon>
        <taxon>Agaricomycetes</taxon>
        <taxon>Polyporales</taxon>
        <taxon>Steccherinaceae</taxon>
        <taxon>Antrodiella</taxon>
    </lineage>
</organism>
<evidence type="ECO:0000313" key="3">
    <source>
        <dbReference type="Proteomes" id="UP000308730"/>
    </source>
</evidence>
<dbReference type="OrthoDB" id="2587968at2759"/>
<sequence>MVRRILQGGNPIGMSSREIYEAIHAQYPDEKVPAPPPFVVQPGMKGKYGRPAKPMPEPPHREHPIRSLK</sequence>
<name>A0A4S4M1C8_9APHY</name>
<dbReference type="EMBL" id="SGPM01000575">
    <property type="protein sequence ID" value="THH18762.1"/>
    <property type="molecule type" value="Genomic_DNA"/>
</dbReference>
<proteinExistence type="predicted"/>
<keyword evidence="3" id="KW-1185">Reference proteome</keyword>
<dbReference type="AlphaFoldDB" id="A0A4S4M1C8"/>
<gene>
    <name evidence="2" type="ORF">EUX98_g8901</name>
</gene>
<evidence type="ECO:0000313" key="2">
    <source>
        <dbReference type="EMBL" id="THH18762.1"/>
    </source>
</evidence>
<protein>
    <submittedName>
        <fullName evidence="2">Uncharacterized protein</fullName>
    </submittedName>
</protein>
<feature type="region of interest" description="Disordered" evidence="1">
    <location>
        <begin position="31"/>
        <end position="69"/>
    </location>
</feature>
<accession>A0A4S4M1C8</accession>